<gene>
    <name evidence="1" type="ORF">ABID47_004996</name>
</gene>
<organism evidence="1 2">
    <name type="scientific">Paenibacillus favisporus</name>
    <dbReference type="NCBI Taxonomy" id="221028"/>
    <lineage>
        <taxon>Bacteria</taxon>
        <taxon>Bacillati</taxon>
        <taxon>Bacillota</taxon>
        <taxon>Bacilli</taxon>
        <taxon>Bacillales</taxon>
        <taxon>Paenibacillaceae</taxon>
        <taxon>Paenibacillus</taxon>
    </lineage>
</organism>
<reference evidence="1 2" key="1">
    <citation type="submission" date="2024-06" db="EMBL/GenBank/DDBJ databases">
        <title>Genomic Encyclopedia of Type Strains, Phase IV (KMG-IV): sequencing the most valuable type-strain genomes for metagenomic binning, comparative biology and taxonomic classification.</title>
        <authorList>
            <person name="Goeker M."/>
        </authorList>
    </citation>
    <scope>NUCLEOTIDE SEQUENCE [LARGE SCALE GENOMIC DNA]</scope>
    <source>
        <strain evidence="1 2">DSM 17253</strain>
    </source>
</reference>
<accession>A0ABV2F9E4</accession>
<protein>
    <submittedName>
        <fullName evidence="1">Uncharacterized protein</fullName>
    </submittedName>
</protein>
<comment type="caution">
    <text evidence="1">The sequence shown here is derived from an EMBL/GenBank/DDBJ whole genome shotgun (WGS) entry which is preliminary data.</text>
</comment>
<keyword evidence="2" id="KW-1185">Reference proteome</keyword>
<dbReference type="EMBL" id="JBEPLV010000006">
    <property type="protein sequence ID" value="MET3548366.1"/>
    <property type="molecule type" value="Genomic_DNA"/>
</dbReference>
<dbReference type="Proteomes" id="UP001549098">
    <property type="component" value="Unassembled WGS sequence"/>
</dbReference>
<name>A0ABV2F9E4_9BACL</name>
<evidence type="ECO:0000313" key="2">
    <source>
        <dbReference type="Proteomes" id="UP001549098"/>
    </source>
</evidence>
<evidence type="ECO:0000313" key="1">
    <source>
        <dbReference type="EMBL" id="MET3548366.1"/>
    </source>
</evidence>
<proteinExistence type="predicted"/>
<sequence>MKQLRNGTMALGKESPEGGFFIFKMFCLLQYPDIMLSRWVV</sequence>